<reference evidence="1" key="1">
    <citation type="submission" date="2021-02" db="EMBL/GenBank/DDBJ databases">
        <authorList>
            <person name="Nowell W R."/>
        </authorList>
    </citation>
    <scope>NUCLEOTIDE SEQUENCE</scope>
</reference>
<dbReference type="EMBL" id="CAJOBA010018802">
    <property type="protein sequence ID" value="CAF3901174.1"/>
    <property type="molecule type" value="Genomic_DNA"/>
</dbReference>
<organism evidence="1 2">
    <name type="scientific">Didymodactylos carnosus</name>
    <dbReference type="NCBI Taxonomy" id="1234261"/>
    <lineage>
        <taxon>Eukaryota</taxon>
        <taxon>Metazoa</taxon>
        <taxon>Spiralia</taxon>
        <taxon>Gnathifera</taxon>
        <taxon>Rotifera</taxon>
        <taxon>Eurotatoria</taxon>
        <taxon>Bdelloidea</taxon>
        <taxon>Philodinida</taxon>
        <taxon>Philodinidae</taxon>
        <taxon>Didymodactylos</taxon>
    </lineage>
</organism>
<sequence>MFSALIAAKSLAR</sequence>
<gene>
    <name evidence="1" type="ORF">TMI583_LOCUS20688</name>
</gene>
<feature type="non-terminal residue" evidence="1">
    <location>
        <position position="13"/>
    </location>
</feature>
<name>A0A8S2LPS1_9BILA</name>
<evidence type="ECO:0000313" key="1">
    <source>
        <dbReference type="EMBL" id="CAF3901174.1"/>
    </source>
</evidence>
<proteinExistence type="predicted"/>
<comment type="caution">
    <text evidence="1">The sequence shown here is derived from an EMBL/GenBank/DDBJ whole genome shotgun (WGS) entry which is preliminary data.</text>
</comment>
<protein>
    <submittedName>
        <fullName evidence="1">Uncharacterized protein</fullName>
    </submittedName>
</protein>
<evidence type="ECO:0000313" key="2">
    <source>
        <dbReference type="Proteomes" id="UP000682733"/>
    </source>
</evidence>
<accession>A0A8S2LPS1</accession>
<dbReference type="Proteomes" id="UP000682733">
    <property type="component" value="Unassembled WGS sequence"/>
</dbReference>